<evidence type="ECO:0000256" key="2">
    <source>
        <dbReference type="SAM" id="SignalP"/>
    </source>
</evidence>
<dbReference type="SUPFAM" id="SSF69318">
    <property type="entry name" value="Integrin alpha N-terminal domain"/>
    <property type="match status" value="1"/>
</dbReference>
<dbReference type="InterPro" id="IPR028994">
    <property type="entry name" value="Integrin_alpha_N"/>
</dbReference>
<reference evidence="3 4" key="1">
    <citation type="submission" date="2012-05" db="EMBL/GenBank/DDBJ databases">
        <title>Genome sequence of Nitritalea halalkaliphila LW7.</title>
        <authorList>
            <person name="Jangir P.K."/>
            <person name="Singh A."/>
            <person name="Shivaji S."/>
            <person name="Sharma R."/>
        </authorList>
    </citation>
    <scope>NUCLEOTIDE SEQUENCE [LARGE SCALE GENOMIC DNA]</scope>
    <source>
        <strain evidence="3 4">LW7</strain>
    </source>
</reference>
<dbReference type="EMBL" id="AJYA01000037">
    <property type="protein sequence ID" value="EIM74881.1"/>
    <property type="molecule type" value="Genomic_DNA"/>
</dbReference>
<feature type="signal peptide" evidence="2">
    <location>
        <begin position="1"/>
        <end position="25"/>
    </location>
</feature>
<gene>
    <name evidence="3" type="ORF">A3SI_14884</name>
</gene>
<comment type="caution">
    <text evidence="3">The sequence shown here is derived from an EMBL/GenBank/DDBJ whole genome shotgun (WGS) entry which is preliminary data.</text>
</comment>
<dbReference type="STRING" id="1189621.A3SI_14884"/>
<evidence type="ECO:0000313" key="3">
    <source>
        <dbReference type="EMBL" id="EIM74881.1"/>
    </source>
</evidence>
<protein>
    <recommendedName>
        <fullName evidence="5">FG-GAP repeat-containing protein</fullName>
    </recommendedName>
</protein>
<organism evidence="3 4">
    <name type="scientific">Nitritalea halalkaliphila LW7</name>
    <dbReference type="NCBI Taxonomy" id="1189621"/>
    <lineage>
        <taxon>Bacteria</taxon>
        <taxon>Pseudomonadati</taxon>
        <taxon>Bacteroidota</taxon>
        <taxon>Cytophagia</taxon>
        <taxon>Cytophagales</taxon>
        <taxon>Cyclobacteriaceae</taxon>
        <taxon>Nitritalea</taxon>
    </lineage>
</organism>
<dbReference type="Pfam" id="PF13517">
    <property type="entry name" value="FG-GAP_3"/>
    <property type="match status" value="1"/>
</dbReference>
<evidence type="ECO:0000256" key="1">
    <source>
        <dbReference type="ARBA" id="ARBA00022729"/>
    </source>
</evidence>
<keyword evidence="1 2" id="KW-0732">Signal</keyword>
<name>I5BZ79_9BACT</name>
<dbReference type="RefSeq" id="WP_009056247.1">
    <property type="nucleotide sequence ID" value="NZ_AJYA01000037.1"/>
</dbReference>
<keyword evidence="4" id="KW-1185">Reference proteome</keyword>
<dbReference type="NCBIfam" id="TIGR04183">
    <property type="entry name" value="Por_Secre_tail"/>
    <property type="match status" value="1"/>
</dbReference>
<dbReference type="PANTHER" id="PTHR46580">
    <property type="entry name" value="SENSOR KINASE-RELATED"/>
    <property type="match status" value="1"/>
</dbReference>
<evidence type="ECO:0000313" key="4">
    <source>
        <dbReference type="Proteomes" id="UP000005551"/>
    </source>
</evidence>
<dbReference type="InterPro" id="IPR013517">
    <property type="entry name" value="FG-GAP"/>
</dbReference>
<dbReference type="PATRIC" id="fig|1189621.3.peg.3096"/>
<sequence length="742" mass="82039">MSDSLLRLSSLLLMACWVLSFGAAAQNPLLRAERGPDWVRGGQVFPAAFSGGFNAAQFQFMDVDADGQEEVVLWDINSRQVQVYKETPEGFRFMPEYAYYFPASINGFLVLADYDGDGRPDVFTSSPFGIRAYRNVTPEGQAFPVFELAENFLRLENGSNVQANNLDIPLLADIDGDGDLDVITFNFAAGDFLELYLNTSVERTGSPGIDGFAFPVRRWGRFEFCDCSRLAFGETCNGLPIARMQLPEALEQARREGEAERAQSGAVDAAGARIEHAGGHSLLYADFNGDGQADLLIGQDECSRLYFLPNSGTQADPDFRSFSHELPGFGPLPEFPIFHAAQLFRGDLLISSNANDLAGIFRADYRQNTFRLLADGGGLTVPFLQSEQMDFGENLRPAWLPMLPGEEGLLTANTLLGNRVVGQAIRVRQREEGSWELLEEDAFGLAALQFTDLQLQRLILPDGGERFFLAGTDTVGFALEKRLFMASDARFSALEELIVPAPGGFSQPLDHYEFFVFEGEIHLLLARQNGELILMRLREADGGAQLEVLEREFLGIRDNPAARNLNVHVLPGERPHLLTSDQRGGIFFYPSFMDKTGLRELLPLELTSAGRVEERTRLARNSFLQAYALAEDRWRLFVGTTGGGMLAFTLSGVPNVPLRPERPQLRLFPNPLALRQGQELKLQSSHSGELQLLALQGAVLVEGVSIQAGETFSWPLPPLAAGMYLVVLRHERGKTVKKLIVQ</sequence>
<dbReference type="OrthoDB" id="9816120at2"/>
<dbReference type="InterPro" id="IPR026444">
    <property type="entry name" value="Secre_tail"/>
</dbReference>
<dbReference type="PANTHER" id="PTHR46580:SF4">
    <property type="entry name" value="ATP_GTP-BINDING PROTEIN"/>
    <property type="match status" value="1"/>
</dbReference>
<dbReference type="AlphaFoldDB" id="I5BZ79"/>
<accession>I5BZ79</accession>
<feature type="chain" id="PRO_5003701230" description="FG-GAP repeat-containing protein" evidence="2">
    <location>
        <begin position="26"/>
        <end position="742"/>
    </location>
</feature>
<dbReference type="Proteomes" id="UP000005551">
    <property type="component" value="Unassembled WGS sequence"/>
</dbReference>
<evidence type="ECO:0008006" key="5">
    <source>
        <dbReference type="Google" id="ProtNLM"/>
    </source>
</evidence>
<proteinExistence type="predicted"/>